<reference evidence="2" key="1">
    <citation type="journal article" date="2013" name="Nat. Genet.">
        <title>The duck genome and transcriptome provide insight into an avian influenza virus reservoir species.</title>
        <authorList>
            <person name="Huang Y."/>
            <person name="Li Y."/>
            <person name="Burt D.W."/>
            <person name="Chen H."/>
            <person name="Zhang Y."/>
            <person name="Qian W."/>
            <person name="Kim H."/>
            <person name="Gan S."/>
            <person name="Zhao Y."/>
            <person name="Li J."/>
            <person name="Yi K."/>
            <person name="Feng H."/>
            <person name="Zhu P."/>
            <person name="Li B."/>
            <person name="Liu Q."/>
            <person name="Fairley S."/>
            <person name="Magor K.E."/>
            <person name="Du Z."/>
            <person name="Hu X."/>
            <person name="Goodman L."/>
            <person name="Tafer H."/>
            <person name="Vignal A."/>
            <person name="Lee T."/>
            <person name="Kim K.W."/>
            <person name="Sheng Z."/>
            <person name="An Y."/>
            <person name="Searle S."/>
            <person name="Herrero J."/>
            <person name="Groenen M.A."/>
            <person name="Crooijmans R.P."/>
            <person name="Faraut T."/>
            <person name="Cai Q."/>
            <person name="Webster R.G."/>
            <person name="Aldridge J.R."/>
            <person name="Warren W.C."/>
            <person name="Bartschat S."/>
            <person name="Kehr S."/>
            <person name="Marz M."/>
            <person name="Stadler P.F."/>
            <person name="Smith J."/>
            <person name="Kraus R.H."/>
            <person name="Zhao Y."/>
            <person name="Ren L."/>
            <person name="Fei J."/>
            <person name="Morisson M."/>
            <person name="Kaiser P."/>
            <person name="Griffin D.K."/>
            <person name="Rao M."/>
            <person name="Pitel F."/>
            <person name="Wang J."/>
            <person name="Li N."/>
        </authorList>
    </citation>
    <scope>NUCLEOTIDE SEQUENCE [LARGE SCALE GENOMIC DNA]</scope>
</reference>
<keyword evidence="2" id="KW-1185">Reference proteome</keyword>
<gene>
    <name evidence="1" type="ORF">Anapl_12201</name>
</gene>
<dbReference type="Proteomes" id="UP000296049">
    <property type="component" value="Unassembled WGS sequence"/>
</dbReference>
<organism evidence="1 2">
    <name type="scientific">Anas platyrhynchos</name>
    <name type="common">Mallard</name>
    <name type="synonym">Anas boschas</name>
    <dbReference type="NCBI Taxonomy" id="8839"/>
    <lineage>
        <taxon>Eukaryota</taxon>
        <taxon>Metazoa</taxon>
        <taxon>Chordata</taxon>
        <taxon>Craniata</taxon>
        <taxon>Vertebrata</taxon>
        <taxon>Euteleostomi</taxon>
        <taxon>Archelosauria</taxon>
        <taxon>Archosauria</taxon>
        <taxon>Dinosauria</taxon>
        <taxon>Saurischia</taxon>
        <taxon>Theropoda</taxon>
        <taxon>Coelurosauria</taxon>
        <taxon>Aves</taxon>
        <taxon>Neognathae</taxon>
        <taxon>Galloanserae</taxon>
        <taxon>Anseriformes</taxon>
        <taxon>Anatidae</taxon>
        <taxon>Anatinae</taxon>
        <taxon>Anas</taxon>
    </lineage>
</organism>
<proteinExistence type="predicted"/>
<evidence type="ECO:0000313" key="1">
    <source>
        <dbReference type="EMBL" id="EOB03415.1"/>
    </source>
</evidence>
<dbReference type="AlphaFoldDB" id="R0LNV7"/>
<evidence type="ECO:0000313" key="2">
    <source>
        <dbReference type="Proteomes" id="UP000296049"/>
    </source>
</evidence>
<dbReference type="EMBL" id="KB742858">
    <property type="protein sequence ID" value="EOB03415.1"/>
    <property type="molecule type" value="Genomic_DNA"/>
</dbReference>
<name>R0LNV7_ANAPL</name>
<accession>R0LNV7</accession>
<protein>
    <submittedName>
        <fullName evidence="1">Uncharacterized protein</fullName>
    </submittedName>
</protein>
<sequence length="215" mass="23854">MAKITLTLEELKLEEQNLEEQKFVRCIFSNLEVFPGPHGCCSFLRMSAVCLSAVTHPTNHQTFPIAQSPATFMGKLFADFPVGSIYLITLPPHQRSQPPRQQRADGVMRDLRGRPAAGGWPPVGRRGSTWGAVAFLLSSFPYSYITEASLPPLLSEELTRGRRVFYGEAEGPDTVTEHDLNAVTFTNTWMPMGTVKAMDAIYGFSCQSTLQHSED</sequence>